<dbReference type="GO" id="GO:0003676">
    <property type="term" value="F:nucleic acid binding"/>
    <property type="evidence" value="ECO:0007669"/>
    <property type="project" value="InterPro"/>
</dbReference>
<comment type="similarity">
    <text evidence="7 11">Belongs to the DEAD box helicase family.</text>
</comment>
<feature type="compositionally biased region" description="Basic and acidic residues" evidence="12">
    <location>
        <begin position="389"/>
        <end position="410"/>
    </location>
</feature>
<dbReference type="InterPro" id="IPR014001">
    <property type="entry name" value="Helicase_ATP-bd"/>
</dbReference>
<dbReference type="GO" id="GO:0003724">
    <property type="term" value="F:RNA helicase activity"/>
    <property type="evidence" value="ECO:0007669"/>
    <property type="project" value="UniProtKB-EC"/>
</dbReference>
<dbReference type="EMBL" id="VTOW01000005">
    <property type="protein sequence ID" value="NKE73013.1"/>
    <property type="molecule type" value="Genomic_DNA"/>
</dbReference>
<feature type="short sequence motif" description="Q motif" evidence="10">
    <location>
        <begin position="1"/>
        <end position="29"/>
    </location>
</feature>
<proteinExistence type="inferred from homology"/>
<evidence type="ECO:0000313" key="16">
    <source>
        <dbReference type="EMBL" id="NKE73013.1"/>
    </source>
</evidence>
<dbReference type="RefSeq" id="WP_168062962.1">
    <property type="nucleotide sequence ID" value="NZ_VTOW01000005.1"/>
</dbReference>
<dbReference type="GO" id="GO:0005829">
    <property type="term" value="C:cytosol"/>
    <property type="evidence" value="ECO:0007669"/>
    <property type="project" value="TreeGrafter"/>
</dbReference>
<dbReference type="Gene3D" id="3.40.50.300">
    <property type="entry name" value="P-loop containing nucleotide triphosphate hydrolases"/>
    <property type="match status" value="2"/>
</dbReference>
<dbReference type="InterPro" id="IPR014014">
    <property type="entry name" value="RNA_helicase_DEAD_Q_motif"/>
</dbReference>
<dbReference type="InterPro" id="IPR001650">
    <property type="entry name" value="Helicase_C-like"/>
</dbReference>
<evidence type="ECO:0000259" key="15">
    <source>
        <dbReference type="PROSITE" id="PS51195"/>
    </source>
</evidence>
<keyword evidence="2" id="KW-0963">Cytoplasm</keyword>
<dbReference type="PANTHER" id="PTHR47959">
    <property type="entry name" value="ATP-DEPENDENT RNA HELICASE RHLE-RELATED"/>
    <property type="match status" value="1"/>
</dbReference>
<keyword evidence="4 11" id="KW-0378">Hydrolase</keyword>
<keyword evidence="5 11" id="KW-0347">Helicase</keyword>
<dbReference type="GO" id="GO:0005524">
    <property type="term" value="F:ATP binding"/>
    <property type="evidence" value="ECO:0007669"/>
    <property type="project" value="UniProtKB-KW"/>
</dbReference>
<evidence type="ECO:0000256" key="7">
    <source>
        <dbReference type="ARBA" id="ARBA00038437"/>
    </source>
</evidence>
<evidence type="ECO:0000256" key="9">
    <source>
        <dbReference type="ARBA" id="ARBA00074363"/>
    </source>
</evidence>
<dbReference type="InterPro" id="IPR044742">
    <property type="entry name" value="DEAD/DEAH_RhlB"/>
</dbReference>
<evidence type="ECO:0000256" key="8">
    <source>
        <dbReference type="ARBA" id="ARBA00047984"/>
    </source>
</evidence>
<reference evidence="16 17" key="1">
    <citation type="journal article" date="2020" name="Nature">
        <title>Bacterial chemolithoautotrophy via manganese oxidation.</title>
        <authorList>
            <person name="Yu H."/>
            <person name="Leadbetter J.R."/>
        </authorList>
    </citation>
    <scope>NUCLEOTIDE SEQUENCE [LARGE SCALE GENOMIC DNA]</scope>
    <source>
        <strain evidence="16 17">Mn-1</strain>
    </source>
</reference>
<evidence type="ECO:0000313" key="17">
    <source>
        <dbReference type="Proteomes" id="UP000534783"/>
    </source>
</evidence>
<keyword evidence="3 11" id="KW-0547">Nucleotide-binding</keyword>
<gene>
    <name evidence="16" type="ORF">MNODULE_19860</name>
</gene>
<evidence type="ECO:0000256" key="1">
    <source>
        <dbReference type="ARBA" id="ARBA00012552"/>
    </source>
</evidence>
<feature type="compositionally biased region" description="Basic and acidic residues" evidence="12">
    <location>
        <begin position="417"/>
        <end position="430"/>
    </location>
</feature>
<dbReference type="PROSITE" id="PS51192">
    <property type="entry name" value="HELICASE_ATP_BIND_1"/>
    <property type="match status" value="1"/>
</dbReference>
<dbReference type="PROSITE" id="PS51194">
    <property type="entry name" value="HELICASE_CTER"/>
    <property type="match status" value="1"/>
</dbReference>
<organism evidence="16 17">
    <name type="scientific">Candidatus Manganitrophus noduliformans</name>
    <dbReference type="NCBI Taxonomy" id="2606439"/>
    <lineage>
        <taxon>Bacteria</taxon>
        <taxon>Pseudomonadati</taxon>
        <taxon>Nitrospirota</taxon>
        <taxon>Nitrospiria</taxon>
        <taxon>Candidatus Troglogloeales</taxon>
        <taxon>Candidatus Manganitrophaceae</taxon>
        <taxon>Candidatus Manganitrophus</taxon>
    </lineage>
</organism>
<feature type="domain" description="DEAD-box RNA helicase Q" evidence="15">
    <location>
        <begin position="1"/>
        <end position="29"/>
    </location>
</feature>
<dbReference type="EC" id="3.6.4.13" evidence="1"/>
<dbReference type="InterPro" id="IPR027417">
    <property type="entry name" value="P-loop_NTPase"/>
</dbReference>
<accession>A0A7X6ICS9</accession>
<dbReference type="GO" id="GO:0009266">
    <property type="term" value="P:response to temperature stimulus"/>
    <property type="evidence" value="ECO:0007669"/>
    <property type="project" value="UniProtKB-ARBA"/>
</dbReference>
<evidence type="ECO:0000256" key="6">
    <source>
        <dbReference type="ARBA" id="ARBA00022840"/>
    </source>
</evidence>
<dbReference type="Proteomes" id="UP000534783">
    <property type="component" value="Unassembled WGS sequence"/>
</dbReference>
<dbReference type="AlphaFoldDB" id="A0A7X6ICS9"/>
<dbReference type="InterPro" id="IPR000629">
    <property type="entry name" value="RNA-helicase_DEAD-box_CS"/>
</dbReference>
<dbReference type="PROSITE" id="PS00039">
    <property type="entry name" value="DEAD_ATP_HELICASE"/>
    <property type="match status" value="1"/>
</dbReference>
<comment type="catalytic activity">
    <reaction evidence="8">
        <text>ATP + H2O = ADP + phosphate + H(+)</text>
        <dbReference type="Rhea" id="RHEA:13065"/>
        <dbReference type="ChEBI" id="CHEBI:15377"/>
        <dbReference type="ChEBI" id="CHEBI:15378"/>
        <dbReference type="ChEBI" id="CHEBI:30616"/>
        <dbReference type="ChEBI" id="CHEBI:43474"/>
        <dbReference type="ChEBI" id="CHEBI:456216"/>
        <dbReference type="EC" id="3.6.4.13"/>
    </reaction>
</comment>
<evidence type="ECO:0000256" key="5">
    <source>
        <dbReference type="ARBA" id="ARBA00022806"/>
    </source>
</evidence>
<dbReference type="GO" id="GO:0016787">
    <property type="term" value="F:hydrolase activity"/>
    <property type="evidence" value="ECO:0007669"/>
    <property type="project" value="UniProtKB-KW"/>
</dbReference>
<evidence type="ECO:0000256" key="11">
    <source>
        <dbReference type="RuleBase" id="RU000492"/>
    </source>
</evidence>
<evidence type="ECO:0000256" key="12">
    <source>
        <dbReference type="SAM" id="MobiDB-lite"/>
    </source>
</evidence>
<feature type="domain" description="Helicase ATP-binding" evidence="13">
    <location>
        <begin position="32"/>
        <end position="204"/>
    </location>
</feature>
<dbReference type="Pfam" id="PF00270">
    <property type="entry name" value="DEAD"/>
    <property type="match status" value="1"/>
</dbReference>
<dbReference type="SMART" id="SM00490">
    <property type="entry name" value="HELICc"/>
    <property type="match status" value="1"/>
</dbReference>
<feature type="domain" description="Helicase C-terminal" evidence="14">
    <location>
        <begin position="227"/>
        <end position="375"/>
    </location>
</feature>
<keyword evidence="17" id="KW-1185">Reference proteome</keyword>
<dbReference type="PROSITE" id="PS51195">
    <property type="entry name" value="Q_MOTIF"/>
    <property type="match status" value="1"/>
</dbReference>
<evidence type="ECO:0000256" key="4">
    <source>
        <dbReference type="ARBA" id="ARBA00022801"/>
    </source>
</evidence>
<evidence type="ECO:0000256" key="2">
    <source>
        <dbReference type="ARBA" id="ARBA00022490"/>
    </source>
</evidence>
<dbReference type="CDD" id="cd18787">
    <property type="entry name" value="SF2_C_DEAD"/>
    <property type="match status" value="1"/>
</dbReference>
<dbReference type="SUPFAM" id="SSF52540">
    <property type="entry name" value="P-loop containing nucleoside triphosphate hydrolases"/>
    <property type="match status" value="2"/>
</dbReference>
<feature type="region of interest" description="Disordered" evidence="12">
    <location>
        <begin position="378"/>
        <end position="439"/>
    </location>
</feature>
<evidence type="ECO:0000256" key="10">
    <source>
        <dbReference type="PROSITE-ProRule" id="PRU00552"/>
    </source>
</evidence>
<dbReference type="FunFam" id="3.40.50.300:FF:000108">
    <property type="entry name" value="ATP-dependent RNA helicase RhlE"/>
    <property type="match status" value="1"/>
</dbReference>
<sequence>MPFEGLGLHPYLVKAIRDLGYTRPTPIQAEAIPAALSGKDLIGGAQTGTGKTAAFLLPVLQRMILSPSKGRTRALALTPTRELAVQVADHLSELAKQTPIRSIAIYGGVPMGPQTKALRSGVDVVIATPGRLLDHLRRGSAKLDQLEVLILDEADRMLDMGFLPDIRTIVKSIPKQRQTMLFSATLPHEIVKLSQEMMRDPVRIKLGGDEKTPVGIRHAAYPVPQHLKTQLLLTLLRDAAMSSVLVFTRTKHGADRLAQVLEREGFKTGRLHANRTQSQRLASLNAFRSGQLQVLVATDIAARGIDVEKISHVINFDLPSTSEAYIHRVGRTARAEAVGDAFTLVSQEEERALRAIEKTLGPALPRVKLPDFNYRALPGARSHAPAGVDHTKRPDRAKRPEEKGREEKKWKPQGKRPFWERSSRFGDKKRAIGGKRKKR</sequence>
<dbReference type="SMART" id="SM00487">
    <property type="entry name" value="DEXDc"/>
    <property type="match status" value="1"/>
</dbReference>
<keyword evidence="6 11" id="KW-0067">ATP-binding</keyword>
<name>A0A7X6ICS9_9BACT</name>
<evidence type="ECO:0000256" key="3">
    <source>
        <dbReference type="ARBA" id="ARBA00022741"/>
    </source>
</evidence>
<comment type="caution">
    <text evidence="16">The sequence shown here is derived from an EMBL/GenBank/DDBJ whole genome shotgun (WGS) entry which is preliminary data.</text>
</comment>
<dbReference type="InterPro" id="IPR050079">
    <property type="entry name" value="DEAD_box_RNA_helicase"/>
</dbReference>
<evidence type="ECO:0000259" key="13">
    <source>
        <dbReference type="PROSITE" id="PS51192"/>
    </source>
</evidence>
<dbReference type="InterPro" id="IPR011545">
    <property type="entry name" value="DEAD/DEAH_box_helicase_dom"/>
</dbReference>
<dbReference type="GO" id="GO:0042255">
    <property type="term" value="P:ribosome assembly"/>
    <property type="evidence" value="ECO:0007669"/>
    <property type="project" value="UniProtKB-ARBA"/>
</dbReference>
<dbReference type="Pfam" id="PF00271">
    <property type="entry name" value="Helicase_C"/>
    <property type="match status" value="1"/>
</dbReference>
<dbReference type="PANTHER" id="PTHR47959:SF13">
    <property type="entry name" value="ATP-DEPENDENT RNA HELICASE RHLE"/>
    <property type="match status" value="1"/>
</dbReference>
<evidence type="ECO:0000259" key="14">
    <source>
        <dbReference type="PROSITE" id="PS51194"/>
    </source>
</evidence>
<protein>
    <recommendedName>
        <fullName evidence="9">DEAD-box ATP-dependent RNA helicase RhpA</fullName>
        <ecNumber evidence="1">3.6.4.13</ecNumber>
    </recommendedName>
</protein>
<dbReference type="CDD" id="cd00268">
    <property type="entry name" value="DEADc"/>
    <property type="match status" value="1"/>
</dbReference>